<dbReference type="CDD" id="cd12148">
    <property type="entry name" value="fungal_TF_MHR"/>
    <property type="match status" value="1"/>
</dbReference>
<evidence type="ECO:0000256" key="5">
    <source>
        <dbReference type="ARBA" id="ARBA00023163"/>
    </source>
</evidence>
<sequence length="969" mass="111963">MSFNNDSKIKKSRNRVPISCEPCRKKKLKCDRSKPCSSCLKNGTQESCKYANQNLDNLNKIQLTSEIINLKMKVNKLEQILKANNINVSDYNELFFVLSEPTESISDKDDPVMGLTDKFDKMVFKENRILHSGATSYVTFISADKQLNLLFESMGRKHEQNYREYVASQKAKVQEDSKMFDNSTLARKSAYQDMDLCMDSTLSGMTTTTLTNPLPSRNIDLLFVASSKLPPMFAINALIDRFFSHAYHLVPFVDEVTFREELTYVLLTDAKGKPYFKVTHEQNTSIVSLLLIILRYAYLTVNVKEFFENPRSIEDENLATAIRMDIKIDPQFVELSKNLLLSIPAEESIFRKVTLRNVQVLMFLRWYQSYSPELSEDYYEASLSLSLIIQMCRVLGAHRDPDHFPDVFKDEKVKNTWRRIFYKLFYLDTISAFDLGTPLVISEDEFDIVLPRLSPAENDTLNNFKRGMSINISGKALKSIINENAINRDTELEFETAKLIRRAIQLCRNYKSGTKKSEFMAHIRKIHTFLNNRLSSVYEMIDSGELSDSFKIDDPIERIFNISKVKKLEVKLTLLSLLNALHYLLFLYADDDDEEEKLEQAIKATEPALILFKFTFDFVKYLTESETIHGETKFHQNFRRFFNGSENCFASKIQACFQRGVLWTMSIFLQNFTTDHLKFEVLLKRFGNSVDSVMVLNWLNIDLNRNTNDQFLIIMFHYLKEYYLNSVRLKADFFCCWRVSLIIKIFFNFFKNTKQEQFENFLSNYEITSEDQSLNGDFSYPQAKMLNTLPGREELAGATTTDSTSSVKTPAARETVETPLITTKGFEEILYEDGTEFLDKLMKEDEIYKADTNQYSFFNMTEVPVFEQQNGQQYPSPEQSFKDRPESDTFSHSNTTTDHPSTTSSGSNGHSTYDDMSKATGVPFVQPDSTSPFESVASQIQSLERAPHEKSVNLQDFISQFSKDPFFQV</sequence>
<dbReference type="EMBL" id="JAEUBE010000439">
    <property type="protein sequence ID" value="KAH3661660.1"/>
    <property type="molecule type" value="Genomic_DNA"/>
</dbReference>
<keyword evidence="5" id="KW-0804">Transcription</keyword>
<dbReference type="Pfam" id="PF00172">
    <property type="entry name" value="Zn_clus"/>
    <property type="match status" value="1"/>
</dbReference>
<dbReference type="AlphaFoldDB" id="A0A9P8NY54"/>
<dbReference type="InterPro" id="IPR001138">
    <property type="entry name" value="Zn2Cys6_DnaBD"/>
</dbReference>
<feature type="compositionally biased region" description="Low complexity" evidence="7">
    <location>
        <begin position="901"/>
        <end position="911"/>
    </location>
</feature>
<evidence type="ECO:0000313" key="10">
    <source>
        <dbReference type="Proteomes" id="UP000769157"/>
    </source>
</evidence>
<dbReference type="Pfam" id="PF04082">
    <property type="entry name" value="Fungal_trans"/>
    <property type="match status" value="1"/>
</dbReference>
<dbReference type="GO" id="GO:0005634">
    <property type="term" value="C:nucleus"/>
    <property type="evidence" value="ECO:0007669"/>
    <property type="project" value="TreeGrafter"/>
</dbReference>
<dbReference type="GO" id="GO:0000978">
    <property type="term" value="F:RNA polymerase II cis-regulatory region sequence-specific DNA binding"/>
    <property type="evidence" value="ECO:0007669"/>
    <property type="project" value="TreeGrafter"/>
</dbReference>
<dbReference type="CDD" id="cd00067">
    <property type="entry name" value="GAL4"/>
    <property type="match status" value="1"/>
</dbReference>
<keyword evidence="1" id="KW-0479">Metal-binding</keyword>
<dbReference type="PROSITE" id="PS00463">
    <property type="entry name" value="ZN2_CY6_FUNGAL_1"/>
    <property type="match status" value="1"/>
</dbReference>
<dbReference type="SMART" id="SM00906">
    <property type="entry name" value="Fungal_trans"/>
    <property type="match status" value="1"/>
</dbReference>
<dbReference type="OrthoDB" id="4159781at2759"/>
<evidence type="ECO:0000259" key="8">
    <source>
        <dbReference type="PROSITE" id="PS50048"/>
    </source>
</evidence>
<dbReference type="GO" id="GO:0006351">
    <property type="term" value="P:DNA-templated transcription"/>
    <property type="evidence" value="ECO:0007669"/>
    <property type="project" value="InterPro"/>
</dbReference>
<feature type="region of interest" description="Disordered" evidence="7">
    <location>
        <begin position="869"/>
        <end position="949"/>
    </location>
</feature>
<keyword evidence="3" id="KW-0805">Transcription regulation</keyword>
<dbReference type="InterPro" id="IPR036864">
    <property type="entry name" value="Zn2-C6_fun-type_DNA-bd_sf"/>
</dbReference>
<protein>
    <recommendedName>
        <fullName evidence="8">Zn(2)-C6 fungal-type domain-containing protein</fullName>
    </recommendedName>
</protein>
<keyword evidence="10" id="KW-1185">Reference proteome</keyword>
<dbReference type="SUPFAM" id="SSF57701">
    <property type="entry name" value="Zn2/Cys6 DNA-binding domain"/>
    <property type="match status" value="1"/>
</dbReference>
<reference evidence="9" key="2">
    <citation type="submission" date="2021-01" db="EMBL/GenBank/DDBJ databases">
        <authorList>
            <person name="Schikora-Tamarit M.A."/>
        </authorList>
    </citation>
    <scope>NUCLEOTIDE SEQUENCE</scope>
    <source>
        <strain evidence="9">CBS6075</strain>
    </source>
</reference>
<dbReference type="SMART" id="SM00066">
    <property type="entry name" value="GAL4"/>
    <property type="match status" value="1"/>
</dbReference>
<evidence type="ECO:0000313" key="9">
    <source>
        <dbReference type="EMBL" id="KAH3661660.1"/>
    </source>
</evidence>
<organism evidence="9 10">
    <name type="scientific">Ogataea philodendri</name>
    <dbReference type="NCBI Taxonomy" id="1378263"/>
    <lineage>
        <taxon>Eukaryota</taxon>
        <taxon>Fungi</taxon>
        <taxon>Dikarya</taxon>
        <taxon>Ascomycota</taxon>
        <taxon>Saccharomycotina</taxon>
        <taxon>Pichiomycetes</taxon>
        <taxon>Pichiales</taxon>
        <taxon>Pichiaceae</taxon>
        <taxon>Ogataea</taxon>
    </lineage>
</organism>
<dbReference type="InterPro" id="IPR051430">
    <property type="entry name" value="Fungal_TF_Env_Response"/>
</dbReference>
<evidence type="ECO:0000256" key="2">
    <source>
        <dbReference type="ARBA" id="ARBA00022833"/>
    </source>
</evidence>
<keyword evidence="6" id="KW-0539">Nucleus</keyword>
<dbReference type="InterPro" id="IPR007219">
    <property type="entry name" value="XnlR_reg_dom"/>
</dbReference>
<feature type="compositionally biased region" description="Polar residues" evidence="7">
    <location>
        <begin position="927"/>
        <end position="942"/>
    </location>
</feature>
<dbReference type="RefSeq" id="XP_046058773.1">
    <property type="nucleotide sequence ID" value="XM_046207804.1"/>
</dbReference>
<dbReference type="GeneID" id="70238474"/>
<proteinExistence type="predicted"/>
<feature type="compositionally biased region" description="Basic and acidic residues" evidence="7">
    <location>
        <begin position="880"/>
        <end position="889"/>
    </location>
</feature>
<evidence type="ECO:0000256" key="3">
    <source>
        <dbReference type="ARBA" id="ARBA00023015"/>
    </source>
</evidence>
<dbReference type="PROSITE" id="PS50048">
    <property type="entry name" value="ZN2_CY6_FUNGAL_2"/>
    <property type="match status" value="1"/>
</dbReference>
<name>A0A9P8NY54_9ASCO</name>
<comment type="caution">
    <text evidence="9">The sequence shown here is derived from an EMBL/GenBank/DDBJ whole genome shotgun (WGS) entry which is preliminary data.</text>
</comment>
<feature type="compositionally biased region" description="Polar residues" evidence="7">
    <location>
        <begin position="890"/>
        <end position="900"/>
    </location>
</feature>
<feature type="domain" description="Zn(2)-C6 fungal-type" evidence="8">
    <location>
        <begin position="19"/>
        <end position="50"/>
    </location>
</feature>
<dbReference type="GO" id="GO:0008270">
    <property type="term" value="F:zinc ion binding"/>
    <property type="evidence" value="ECO:0007669"/>
    <property type="project" value="InterPro"/>
</dbReference>
<dbReference type="Proteomes" id="UP000769157">
    <property type="component" value="Unassembled WGS sequence"/>
</dbReference>
<evidence type="ECO:0000256" key="1">
    <source>
        <dbReference type="ARBA" id="ARBA00022723"/>
    </source>
</evidence>
<gene>
    <name evidence="9" type="ORF">OGAPHI_006510</name>
</gene>
<evidence type="ECO:0000256" key="4">
    <source>
        <dbReference type="ARBA" id="ARBA00023125"/>
    </source>
</evidence>
<accession>A0A9P8NY54</accession>
<dbReference type="PANTHER" id="PTHR31944:SF131">
    <property type="entry name" value="HEME-RESPONSIVE ZINC FINGER TRANSCRIPTION FACTOR HAP1"/>
    <property type="match status" value="1"/>
</dbReference>
<feature type="compositionally biased region" description="Polar residues" evidence="7">
    <location>
        <begin position="869"/>
        <end position="879"/>
    </location>
</feature>
<evidence type="ECO:0000256" key="7">
    <source>
        <dbReference type="SAM" id="MobiDB-lite"/>
    </source>
</evidence>
<keyword evidence="4" id="KW-0238">DNA-binding</keyword>
<dbReference type="PANTHER" id="PTHR31944">
    <property type="entry name" value="HEME-RESPONSIVE ZINC FINGER TRANSCRIPTION FACTOR HAP1"/>
    <property type="match status" value="1"/>
</dbReference>
<dbReference type="Gene3D" id="4.10.240.10">
    <property type="entry name" value="Zn(2)-C6 fungal-type DNA-binding domain"/>
    <property type="match status" value="1"/>
</dbReference>
<evidence type="ECO:0000256" key="6">
    <source>
        <dbReference type="ARBA" id="ARBA00023242"/>
    </source>
</evidence>
<dbReference type="GO" id="GO:0001228">
    <property type="term" value="F:DNA-binding transcription activator activity, RNA polymerase II-specific"/>
    <property type="evidence" value="ECO:0007669"/>
    <property type="project" value="TreeGrafter"/>
</dbReference>
<reference evidence="9" key="1">
    <citation type="journal article" date="2021" name="Open Biol.">
        <title>Shared evolutionary footprints suggest mitochondrial oxidative damage underlies multiple complex I losses in fungi.</title>
        <authorList>
            <person name="Schikora-Tamarit M.A."/>
            <person name="Marcet-Houben M."/>
            <person name="Nosek J."/>
            <person name="Gabaldon T."/>
        </authorList>
    </citation>
    <scope>NUCLEOTIDE SEQUENCE</scope>
    <source>
        <strain evidence="9">CBS6075</strain>
    </source>
</reference>
<keyword evidence="2" id="KW-0862">Zinc</keyword>